<accession>A0A0L0H4E5</accession>
<evidence type="ECO:0000256" key="1">
    <source>
        <dbReference type="SAM" id="MobiDB-lite"/>
    </source>
</evidence>
<dbReference type="AlphaFoldDB" id="A0A0L0H4E5"/>
<dbReference type="InterPro" id="IPR029044">
    <property type="entry name" value="Nucleotide-diphossugar_trans"/>
</dbReference>
<evidence type="ECO:0000256" key="2">
    <source>
        <dbReference type="SAM" id="Phobius"/>
    </source>
</evidence>
<gene>
    <name evidence="3" type="ORF">SPPG_08719</name>
</gene>
<keyword evidence="4" id="KW-1185">Reference proteome</keyword>
<feature type="transmembrane region" description="Helical" evidence="2">
    <location>
        <begin position="534"/>
        <end position="563"/>
    </location>
</feature>
<feature type="region of interest" description="Disordered" evidence="1">
    <location>
        <begin position="689"/>
        <end position="791"/>
    </location>
</feature>
<dbReference type="eggNOG" id="ENOG502QSNQ">
    <property type="taxonomic scope" value="Eukaryota"/>
</dbReference>
<feature type="compositionally biased region" description="Polar residues" evidence="1">
    <location>
        <begin position="764"/>
        <end position="785"/>
    </location>
</feature>
<keyword evidence="2" id="KW-0812">Transmembrane</keyword>
<keyword evidence="2" id="KW-0472">Membrane</keyword>
<name>A0A0L0H4E5_SPIPD</name>
<feature type="compositionally biased region" description="Polar residues" evidence="1">
    <location>
        <begin position="723"/>
        <end position="754"/>
    </location>
</feature>
<proteinExistence type="predicted"/>
<feature type="transmembrane region" description="Helical" evidence="2">
    <location>
        <begin position="467"/>
        <end position="487"/>
    </location>
</feature>
<sequence>MGPTELMVEIHPYMAAFALIFLFAYGLWAGFISPLGYLLKLRFFTEGYSHKPHLSLCIFSVVTSLAVVGSILAVSFRLHGSEGWTPVNFFSTAWAGCNYWTTSPEYQQEPAVFFYVYGSQILMTILEVAFCVMARWGPRPMPATTPAPENHAYIVVCHNSSDILKRTIPAILALVRPHQIYIADNGSTQEEEVLTDALCIEMSEAYYRSHPELGPQTYIQVAHIPVGSKTLAQYSTVHHLLERFRVSESSVDTVTIIDDDVIMPSFWSYETVNSLMKVPGTVALAYPLRAANQDQTICATLQDIEYLGGNVHRFAQDAFGSQLWASGAIATWRLEQLKLVLDRHCTVFNGEDLEMGYIMHKLSGRPETDKLAMDIPLRIGYVQDCVVPTVVPPCWCHWYDFIPAGRKRTWKVRPCDCGEHSFFNQRLRSWDPASHQYFVKFLTIVFSRGGWCNFPKNFIRVLCTWKVLGLLREYILFITVIYSFARVRNTKNLLYIGVFWADCLIIAWAHLAARLLFTSKNLRKISMAIRPDALLAYPILYGFPYEFLIRLVVVFYTFLYYLFAKPFPDPIRKQIVENPSLGHTLHSAWKRGDDPTPRLLSDGHQMPDSRVTLLNEAVPFMPDCDDPHETMEVSRGPSIGSDRSNAPSNLSVLVQPQMLPVRHEVLEISAVPQPSAVPHHPIDVKTSIEAMPLGDGPANRKAALRQSRASSSTLMGSGKQGDDISTASSIYPHSRQSTSSARTWASDRSTMVNSSEDDADDDLTSSTRHSGNNQQQIQKPTTGPTTGDDFKIDAQKHTLSRTATDGTLNITELNSIGAN</sequence>
<dbReference type="Proteomes" id="UP000053201">
    <property type="component" value="Unassembled WGS sequence"/>
</dbReference>
<feature type="transmembrane region" description="Helical" evidence="2">
    <location>
        <begin position="54"/>
        <end position="76"/>
    </location>
</feature>
<dbReference type="GeneID" id="27691862"/>
<protein>
    <submittedName>
        <fullName evidence="3">Uncharacterized protein</fullName>
    </submittedName>
</protein>
<evidence type="ECO:0000313" key="3">
    <source>
        <dbReference type="EMBL" id="KNC95854.1"/>
    </source>
</evidence>
<dbReference type="Pfam" id="PF13641">
    <property type="entry name" value="Glyco_tranf_2_3"/>
    <property type="match status" value="1"/>
</dbReference>
<dbReference type="Gene3D" id="3.90.550.10">
    <property type="entry name" value="Spore Coat Polysaccharide Biosynthesis Protein SpsA, Chain A"/>
    <property type="match status" value="1"/>
</dbReference>
<dbReference type="STRING" id="645134.A0A0L0H4E5"/>
<feature type="transmembrane region" description="Helical" evidence="2">
    <location>
        <begin position="112"/>
        <end position="132"/>
    </location>
</feature>
<dbReference type="EMBL" id="KQ257474">
    <property type="protein sequence ID" value="KNC95854.1"/>
    <property type="molecule type" value="Genomic_DNA"/>
</dbReference>
<dbReference type="OrthoDB" id="2125500at2759"/>
<dbReference type="RefSeq" id="XP_016603894.1">
    <property type="nucleotide sequence ID" value="XM_016756874.1"/>
</dbReference>
<reference evidence="3 4" key="1">
    <citation type="submission" date="2009-08" db="EMBL/GenBank/DDBJ databases">
        <title>The Genome Sequence of Spizellomyces punctatus strain DAOM BR117.</title>
        <authorList>
            <consortium name="The Broad Institute Genome Sequencing Platform"/>
            <person name="Russ C."/>
            <person name="Cuomo C."/>
            <person name="Shea T."/>
            <person name="Young S.K."/>
            <person name="Zeng Q."/>
            <person name="Koehrsen M."/>
            <person name="Haas B."/>
            <person name="Borodovsky M."/>
            <person name="Guigo R."/>
            <person name="Alvarado L."/>
            <person name="Berlin A."/>
            <person name="Bochicchio J."/>
            <person name="Borenstein D."/>
            <person name="Chapman S."/>
            <person name="Chen Z."/>
            <person name="Engels R."/>
            <person name="Freedman E."/>
            <person name="Gellesch M."/>
            <person name="Goldberg J."/>
            <person name="Griggs A."/>
            <person name="Gujja S."/>
            <person name="Heiman D."/>
            <person name="Hepburn T."/>
            <person name="Howarth C."/>
            <person name="Jen D."/>
            <person name="Larson L."/>
            <person name="Lewis B."/>
            <person name="Mehta T."/>
            <person name="Park D."/>
            <person name="Pearson M."/>
            <person name="Roberts A."/>
            <person name="Saif S."/>
            <person name="Shenoy N."/>
            <person name="Sisk P."/>
            <person name="Stolte C."/>
            <person name="Sykes S."/>
            <person name="Thomson T."/>
            <person name="Walk T."/>
            <person name="White J."/>
            <person name="Yandava C."/>
            <person name="Burger G."/>
            <person name="Gray M.W."/>
            <person name="Holland P.W.H."/>
            <person name="King N."/>
            <person name="Lang F.B.F."/>
            <person name="Roger A.J."/>
            <person name="Ruiz-Trillo I."/>
            <person name="Lander E."/>
            <person name="Nusbaum C."/>
        </authorList>
    </citation>
    <scope>NUCLEOTIDE SEQUENCE [LARGE SCALE GENOMIC DNA]</scope>
    <source>
        <strain evidence="3 4">DAOM BR117</strain>
    </source>
</reference>
<dbReference type="InParanoid" id="A0A0L0H4E5"/>
<keyword evidence="2" id="KW-1133">Transmembrane helix</keyword>
<dbReference type="SUPFAM" id="SSF53448">
    <property type="entry name" value="Nucleotide-diphospho-sugar transferases"/>
    <property type="match status" value="1"/>
</dbReference>
<dbReference type="VEuPathDB" id="FungiDB:SPPG_08719"/>
<feature type="transmembrane region" description="Helical" evidence="2">
    <location>
        <begin position="12"/>
        <end position="33"/>
    </location>
</feature>
<organism evidence="3 4">
    <name type="scientific">Spizellomyces punctatus (strain DAOM BR117)</name>
    <dbReference type="NCBI Taxonomy" id="645134"/>
    <lineage>
        <taxon>Eukaryota</taxon>
        <taxon>Fungi</taxon>
        <taxon>Fungi incertae sedis</taxon>
        <taxon>Chytridiomycota</taxon>
        <taxon>Chytridiomycota incertae sedis</taxon>
        <taxon>Chytridiomycetes</taxon>
        <taxon>Spizellomycetales</taxon>
        <taxon>Spizellomycetaceae</taxon>
        <taxon>Spizellomyces</taxon>
    </lineage>
</organism>
<feature type="transmembrane region" description="Helical" evidence="2">
    <location>
        <begin position="493"/>
        <end position="513"/>
    </location>
</feature>
<evidence type="ECO:0000313" key="4">
    <source>
        <dbReference type="Proteomes" id="UP000053201"/>
    </source>
</evidence>